<evidence type="ECO:0000313" key="3">
    <source>
        <dbReference type="Proteomes" id="UP001148838"/>
    </source>
</evidence>
<proteinExistence type="predicted"/>
<evidence type="ECO:0000256" key="1">
    <source>
        <dbReference type="SAM" id="MobiDB-lite"/>
    </source>
</evidence>
<dbReference type="Gene3D" id="3.30.420.10">
    <property type="entry name" value="Ribonuclease H-like superfamily/Ribonuclease H"/>
    <property type="match status" value="1"/>
</dbReference>
<sequence>MLLGSGHAVIRLPPYMCDLNAIELAWSKIKRIVRDTNVTADMFLTKLRETTKNGIQEVTQEDWAGFCYHVATLEAEYWEKDRVLPDVIDQISISLNTNSDSEVGDSDSENGSSSSEESM</sequence>
<gene>
    <name evidence="2" type="ORF">ANN_26026</name>
</gene>
<keyword evidence="3" id="KW-1185">Reference proteome</keyword>
<feature type="region of interest" description="Disordered" evidence="1">
    <location>
        <begin position="97"/>
        <end position="119"/>
    </location>
</feature>
<evidence type="ECO:0008006" key="4">
    <source>
        <dbReference type="Google" id="ProtNLM"/>
    </source>
</evidence>
<protein>
    <recommendedName>
        <fullName evidence="4">Tc1-like transposase DDE domain-containing protein</fullName>
    </recommendedName>
</protein>
<dbReference type="EMBL" id="JAJSOF020000036">
    <property type="protein sequence ID" value="KAJ4429030.1"/>
    <property type="molecule type" value="Genomic_DNA"/>
</dbReference>
<dbReference type="InterPro" id="IPR036397">
    <property type="entry name" value="RNaseH_sf"/>
</dbReference>
<organism evidence="2 3">
    <name type="scientific">Periplaneta americana</name>
    <name type="common">American cockroach</name>
    <name type="synonym">Blatta americana</name>
    <dbReference type="NCBI Taxonomy" id="6978"/>
    <lineage>
        <taxon>Eukaryota</taxon>
        <taxon>Metazoa</taxon>
        <taxon>Ecdysozoa</taxon>
        <taxon>Arthropoda</taxon>
        <taxon>Hexapoda</taxon>
        <taxon>Insecta</taxon>
        <taxon>Pterygota</taxon>
        <taxon>Neoptera</taxon>
        <taxon>Polyneoptera</taxon>
        <taxon>Dictyoptera</taxon>
        <taxon>Blattodea</taxon>
        <taxon>Blattoidea</taxon>
        <taxon>Blattidae</taxon>
        <taxon>Blattinae</taxon>
        <taxon>Periplaneta</taxon>
    </lineage>
</organism>
<feature type="compositionally biased region" description="Low complexity" evidence="1">
    <location>
        <begin position="109"/>
        <end position="119"/>
    </location>
</feature>
<accession>A0ABQ8S5K4</accession>
<dbReference type="PANTHER" id="PTHR33939:SF1">
    <property type="entry name" value="DUF4371 DOMAIN-CONTAINING PROTEIN"/>
    <property type="match status" value="1"/>
</dbReference>
<dbReference type="PANTHER" id="PTHR33939">
    <property type="entry name" value="PROTEIN CBG22215"/>
    <property type="match status" value="1"/>
</dbReference>
<reference evidence="2 3" key="1">
    <citation type="journal article" date="2022" name="Allergy">
        <title>Genome assembly and annotation of Periplaneta americana reveal a comprehensive cockroach allergen profile.</title>
        <authorList>
            <person name="Wang L."/>
            <person name="Xiong Q."/>
            <person name="Saelim N."/>
            <person name="Wang L."/>
            <person name="Nong W."/>
            <person name="Wan A.T."/>
            <person name="Shi M."/>
            <person name="Liu X."/>
            <person name="Cao Q."/>
            <person name="Hui J.H.L."/>
            <person name="Sookrung N."/>
            <person name="Leung T.F."/>
            <person name="Tungtrongchitr A."/>
            <person name="Tsui S.K.W."/>
        </authorList>
    </citation>
    <scope>NUCLEOTIDE SEQUENCE [LARGE SCALE GENOMIC DNA]</scope>
    <source>
        <strain evidence="2">PWHHKU_190912</strain>
    </source>
</reference>
<comment type="caution">
    <text evidence="2">The sequence shown here is derived from an EMBL/GenBank/DDBJ whole genome shotgun (WGS) entry which is preliminary data.</text>
</comment>
<dbReference type="Proteomes" id="UP001148838">
    <property type="component" value="Unassembled WGS sequence"/>
</dbReference>
<evidence type="ECO:0000313" key="2">
    <source>
        <dbReference type="EMBL" id="KAJ4429030.1"/>
    </source>
</evidence>
<name>A0ABQ8S5K4_PERAM</name>